<dbReference type="InterPro" id="IPR019410">
    <property type="entry name" value="Methyltransf_16"/>
</dbReference>
<dbReference type="EMBL" id="QUQM01000008">
    <property type="protein sequence ID" value="KAA8642224.1"/>
    <property type="molecule type" value="Genomic_DNA"/>
</dbReference>
<dbReference type="GO" id="GO:0005737">
    <property type="term" value="C:cytoplasm"/>
    <property type="evidence" value="ECO:0007669"/>
    <property type="project" value="UniProtKB-SubCell"/>
</dbReference>
<name>A0A5M9MAA2_9EURO</name>
<dbReference type="Proteomes" id="UP000324241">
    <property type="component" value="Unassembled WGS sequence"/>
</dbReference>
<dbReference type="VEuPathDB" id="FungiDB:EYZ11_009017"/>
<gene>
    <name evidence="10" type="ORF">ATNIH1004_011165</name>
</gene>
<dbReference type="GO" id="GO:0032259">
    <property type="term" value="P:methylation"/>
    <property type="evidence" value="ECO:0007669"/>
    <property type="project" value="UniProtKB-KW"/>
</dbReference>
<evidence type="ECO:0000256" key="9">
    <source>
        <dbReference type="ARBA" id="ARBA00038126"/>
    </source>
</evidence>
<dbReference type="Gene3D" id="3.40.50.150">
    <property type="entry name" value="Vaccinia Virus protein VP39"/>
    <property type="match status" value="1"/>
</dbReference>
<proteinExistence type="inferred from homology"/>
<keyword evidence="7" id="KW-0949">S-adenosyl-L-methionine</keyword>
<evidence type="ECO:0000256" key="7">
    <source>
        <dbReference type="ARBA" id="ARBA00022691"/>
    </source>
</evidence>
<evidence type="ECO:0000256" key="1">
    <source>
        <dbReference type="ARBA" id="ARBA00004123"/>
    </source>
</evidence>
<accession>A0A5M9MAA2</accession>
<comment type="similarity">
    <text evidence="9">Belongs to the methyltransferase superfamily. METTL18 family.</text>
</comment>
<evidence type="ECO:0000256" key="8">
    <source>
        <dbReference type="ARBA" id="ARBA00023242"/>
    </source>
</evidence>
<dbReference type="AlphaFoldDB" id="A0A5M9MAA2"/>
<reference evidence="10 11" key="1">
    <citation type="submission" date="2019-08" db="EMBL/GenBank/DDBJ databases">
        <title>The genome sequence of a newly discovered highly antifungal drug resistant Aspergillus species, Aspergillus tanneri NIH 1004.</title>
        <authorList>
            <person name="Mounaud S."/>
            <person name="Singh I."/>
            <person name="Joardar V."/>
            <person name="Pakala S."/>
            <person name="Pakala S."/>
            <person name="Venepally P."/>
            <person name="Chung J.K."/>
            <person name="Losada L."/>
            <person name="Nierman W.C."/>
        </authorList>
    </citation>
    <scope>NUCLEOTIDE SEQUENCE [LARGE SCALE GENOMIC DNA]</scope>
    <source>
        <strain evidence="10 11">NIH1004</strain>
    </source>
</reference>
<evidence type="ECO:0000256" key="5">
    <source>
        <dbReference type="ARBA" id="ARBA00022603"/>
    </source>
</evidence>
<dbReference type="GO" id="GO:0005634">
    <property type="term" value="C:nucleus"/>
    <property type="evidence" value="ECO:0007669"/>
    <property type="project" value="UniProtKB-SubCell"/>
</dbReference>
<keyword evidence="5" id="KW-0489">Methyltransferase</keyword>
<dbReference type="PANTHER" id="PTHR14614">
    <property type="entry name" value="HEPATOCELLULAR CARCINOMA-ASSOCIATED ANTIGEN"/>
    <property type="match status" value="1"/>
</dbReference>
<dbReference type="GeneID" id="54333866"/>
<dbReference type="EC" id="2.1.1.85" evidence="3"/>
<evidence type="ECO:0000313" key="11">
    <source>
        <dbReference type="Proteomes" id="UP000324241"/>
    </source>
</evidence>
<dbReference type="GO" id="GO:0018064">
    <property type="term" value="F:protein-L-histidine N-tele-methyltransferase activity"/>
    <property type="evidence" value="ECO:0007669"/>
    <property type="project" value="UniProtKB-EC"/>
</dbReference>
<dbReference type="OrthoDB" id="1723750at2759"/>
<sequence>MASTFSFGFSGDDIDIDESEFNSTENVSLPQGNDDALPSLVGARKHDMKDWERGRLQTFQLSSFVSFLRFPSKHVTIVQTSSLPSQIAYNLLELNGLENQAAGTVPEVPPIARREVFDVRTQLMAEDTADHENEELIAGLEKGDIKPQFYEGGFKTWECALDLAKSAVSEDELFCNDENQTGVQHILELGAGTAVPSLALFAQLISQENPESQRKYHFTFADYNSEVLRLVTLPNLLLTWNYVVTRQHVLSTNSSPEHQAQDEELDITPELVDNFEKDLVRRGITVEFISGAWSPTFVDLVLSSPGRISTKTLILASETIYSPASLCAFSETLSTLLRAAEGSGQRRALIAAKKVYFGVGGGVDEFLAVLEKVSRGSMDVKEKLNINSEGVGRVILEITARSSQQQDQQH</sequence>
<dbReference type="RefSeq" id="XP_033421586.1">
    <property type="nucleotide sequence ID" value="XM_033575731.1"/>
</dbReference>
<dbReference type="InterPro" id="IPR029063">
    <property type="entry name" value="SAM-dependent_MTases_sf"/>
</dbReference>
<evidence type="ECO:0000256" key="3">
    <source>
        <dbReference type="ARBA" id="ARBA00012533"/>
    </source>
</evidence>
<organism evidence="10 11">
    <name type="scientific">Aspergillus tanneri</name>
    <dbReference type="NCBI Taxonomy" id="1220188"/>
    <lineage>
        <taxon>Eukaryota</taxon>
        <taxon>Fungi</taxon>
        <taxon>Dikarya</taxon>
        <taxon>Ascomycota</taxon>
        <taxon>Pezizomycotina</taxon>
        <taxon>Eurotiomycetes</taxon>
        <taxon>Eurotiomycetidae</taxon>
        <taxon>Eurotiales</taxon>
        <taxon>Aspergillaceae</taxon>
        <taxon>Aspergillus</taxon>
        <taxon>Aspergillus subgen. Circumdati</taxon>
    </lineage>
</organism>
<evidence type="ECO:0000313" key="10">
    <source>
        <dbReference type="EMBL" id="KAA8642224.1"/>
    </source>
</evidence>
<dbReference type="PANTHER" id="PTHR14614:SF39">
    <property type="entry name" value="HISTIDINE PROTEIN METHYLTRANSFERASE 1 HOMOLOG"/>
    <property type="match status" value="1"/>
</dbReference>
<protein>
    <recommendedName>
        <fullName evidence="3">protein-histidine N-methyltransferase</fullName>
        <ecNumber evidence="3">2.1.1.85</ecNumber>
    </recommendedName>
</protein>
<keyword evidence="8" id="KW-0539">Nucleus</keyword>
<comment type="caution">
    <text evidence="10">The sequence shown here is derived from an EMBL/GenBank/DDBJ whole genome shotgun (WGS) entry which is preliminary data.</text>
</comment>
<keyword evidence="6" id="KW-0808">Transferase</keyword>
<evidence type="ECO:0000256" key="6">
    <source>
        <dbReference type="ARBA" id="ARBA00022679"/>
    </source>
</evidence>
<evidence type="ECO:0000256" key="2">
    <source>
        <dbReference type="ARBA" id="ARBA00004496"/>
    </source>
</evidence>
<comment type="subcellular location">
    <subcellularLocation>
        <location evidence="2">Cytoplasm</location>
    </subcellularLocation>
    <subcellularLocation>
        <location evidence="1">Nucleus</location>
    </subcellularLocation>
</comment>
<evidence type="ECO:0000256" key="4">
    <source>
        <dbReference type="ARBA" id="ARBA00022490"/>
    </source>
</evidence>
<keyword evidence="4" id="KW-0963">Cytoplasm</keyword>